<dbReference type="PANTHER" id="PTHR11709:SF469">
    <property type="entry name" value="L-ASCORBATE OXIDASE HOMOLOG"/>
    <property type="match status" value="1"/>
</dbReference>
<keyword evidence="4" id="KW-1185">Reference proteome</keyword>
<dbReference type="PANTHER" id="PTHR11709">
    <property type="entry name" value="MULTI-COPPER OXIDASE"/>
    <property type="match status" value="1"/>
</dbReference>
<dbReference type="SUPFAM" id="SSF49503">
    <property type="entry name" value="Cupredoxins"/>
    <property type="match status" value="1"/>
</dbReference>
<dbReference type="GO" id="GO:0005507">
    <property type="term" value="F:copper ion binding"/>
    <property type="evidence" value="ECO:0007669"/>
    <property type="project" value="InterPro"/>
</dbReference>
<dbReference type="InterPro" id="IPR008972">
    <property type="entry name" value="Cupredoxin"/>
</dbReference>
<dbReference type="GO" id="GO:0016491">
    <property type="term" value="F:oxidoreductase activity"/>
    <property type="evidence" value="ECO:0007669"/>
    <property type="project" value="InterPro"/>
</dbReference>
<evidence type="ECO:0000313" key="4">
    <source>
        <dbReference type="Proteomes" id="UP000325577"/>
    </source>
</evidence>
<organism evidence="3 4">
    <name type="scientific">Nyssa sinensis</name>
    <dbReference type="NCBI Taxonomy" id="561372"/>
    <lineage>
        <taxon>Eukaryota</taxon>
        <taxon>Viridiplantae</taxon>
        <taxon>Streptophyta</taxon>
        <taxon>Embryophyta</taxon>
        <taxon>Tracheophyta</taxon>
        <taxon>Spermatophyta</taxon>
        <taxon>Magnoliopsida</taxon>
        <taxon>eudicotyledons</taxon>
        <taxon>Gunneridae</taxon>
        <taxon>Pentapetalae</taxon>
        <taxon>asterids</taxon>
        <taxon>Cornales</taxon>
        <taxon>Nyssaceae</taxon>
        <taxon>Nyssa</taxon>
    </lineage>
</organism>
<dbReference type="Gene3D" id="2.60.40.420">
    <property type="entry name" value="Cupredoxins - blue copper proteins"/>
    <property type="match status" value="1"/>
</dbReference>
<sequence>MASRGMQLTVYHSSQLTHLLSSQTTSRLKGVFRVGSIPDKPTGARMHLYTSVMGADYRAFVEVVFENHEKLMQSWHLDGYSFFVVGMDGGVWSPARRKQYNLRDAISRCNTQVYPKSWTAVYIALDNVGMWNFRTEFWARQYLGQQFYLRVYTPVKSIRDELLIPKNALRCGRASGRSTRPI</sequence>
<dbReference type="OrthoDB" id="1685085at2759"/>
<evidence type="ECO:0000313" key="3">
    <source>
        <dbReference type="EMBL" id="KAA8535951.1"/>
    </source>
</evidence>
<protein>
    <recommendedName>
        <fullName evidence="2">Plastocyanin-like domain-containing protein</fullName>
    </recommendedName>
</protein>
<feature type="domain" description="Plastocyanin-like" evidence="2">
    <location>
        <begin position="32"/>
        <end position="154"/>
    </location>
</feature>
<dbReference type="AlphaFoldDB" id="A0A5J5B4A4"/>
<dbReference type="InterPro" id="IPR011706">
    <property type="entry name" value="Cu-oxidase_C"/>
</dbReference>
<dbReference type="EMBL" id="CM018039">
    <property type="protein sequence ID" value="KAA8535951.1"/>
    <property type="molecule type" value="Genomic_DNA"/>
</dbReference>
<name>A0A5J5B4A4_9ASTE</name>
<gene>
    <name evidence="3" type="ORF">F0562_028429</name>
</gene>
<reference evidence="3 4" key="1">
    <citation type="submission" date="2019-09" db="EMBL/GenBank/DDBJ databases">
        <title>A chromosome-level genome assembly of the Chinese tupelo Nyssa sinensis.</title>
        <authorList>
            <person name="Yang X."/>
            <person name="Kang M."/>
            <person name="Yang Y."/>
            <person name="Xiong H."/>
            <person name="Wang M."/>
            <person name="Zhang Z."/>
            <person name="Wang Z."/>
            <person name="Wu H."/>
            <person name="Ma T."/>
            <person name="Liu J."/>
            <person name="Xi Z."/>
        </authorList>
    </citation>
    <scope>NUCLEOTIDE SEQUENCE [LARGE SCALE GENOMIC DNA]</scope>
    <source>
        <strain evidence="3">J267</strain>
        <tissue evidence="3">Leaf</tissue>
    </source>
</reference>
<evidence type="ECO:0000259" key="2">
    <source>
        <dbReference type="Pfam" id="PF07731"/>
    </source>
</evidence>
<comment type="similarity">
    <text evidence="1">Belongs to the multicopper oxidase family.</text>
</comment>
<proteinExistence type="inferred from homology"/>
<dbReference type="Proteomes" id="UP000325577">
    <property type="component" value="Linkage Group LG16"/>
</dbReference>
<accession>A0A5J5B4A4</accession>
<dbReference type="Pfam" id="PF07731">
    <property type="entry name" value="Cu-oxidase_2"/>
    <property type="match status" value="1"/>
</dbReference>
<evidence type="ECO:0000256" key="1">
    <source>
        <dbReference type="ARBA" id="ARBA00010609"/>
    </source>
</evidence>
<dbReference type="InterPro" id="IPR045087">
    <property type="entry name" value="Cu-oxidase_fam"/>
</dbReference>